<dbReference type="SUPFAM" id="SSF53474">
    <property type="entry name" value="alpha/beta-Hydrolases"/>
    <property type="match status" value="1"/>
</dbReference>
<evidence type="ECO:0000256" key="2">
    <source>
        <dbReference type="ARBA" id="ARBA00022801"/>
    </source>
</evidence>
<dbReference type="InterPro" id="IPR050300">
    <property type="entry name" value="GDXG_lipolytic_enzyme"/>
</dbReference>
<organism evidence="4 5">
    <name type="scientific">Nocardia mexicana</name>
    <dbReference type="NCBI Taxonomy" id="279262"/>
    <lineage>
        <taxon>Bacteria</taxon>
        <taxon>Bacillati</taxon>
        <taxon>Actinomycetota</taxon>
        <taxon>Actinomycetes</taxon>
        <taxon>Mycobacteriales</taxon>
        <taxon>Nocardiaceae</taxon>
        <taxon>Nocardia</taxon>
    </lineage>
</organism>
<keyword evidence="5" id="KW-1185">Reference proteome</keyword>
<evidence type="ECO:0000256" key="1">
    <source>
        <dbReference type="ARBA" id="ARBA00010515"/>
    </source>
</evidence>
<proteinExistence type="inferred from homology"/>
<dbReference type="STRING" id="1210089.GCA_001613165_06011"/>
<protein>
    <submittedName>
        <fullName evidence="4">Acetyl esterase/lipase</fullName>
    </submittedName>
</protein>
<reference evidence="4 5" key="1">
    <citation type="submission" date="2018-07" db="EMBL/GenBank/DDBJ databases">
        <title>Genomic Encyclopedia of Type Strains, Phase IV (KMG-IV): sequencing the most valuable type-strain genomes for metagenomic binning, comparative biology and taxonomic classification.</title>
        <authorList>
            <person name="Goeker M."/>
        </authorList>
    </citation>
    <scope>NUCLEOTIDE SEQUENCE [LARGE SCALE GENOMIC DNA]</scope>
    <source>
        <strain evidence="4 5">DSM 44952</strain>
    </source>
</reference>
<sequence length="330" mass="35759">MTDGLVVEWFGPASRRTRLINALLRPVARSIIEVSSVVARPWNMRLAAVTDLPGALLRLPPDITVRPVHLPDLDLEWVWRSEANPETADRAVLYFHGGAFAAGGLRTFRGMAARLSGAVDTPVCMVGFRMLPTPLPAIVDDGVRAYRYLLSRGFSPDRIVCAGDSSGGGLAFAVLLAARVADLPLPGGVIAVSPWADFDCAAKFESPNRRSEVFLSATAMRRLVRRFIVDAGRGLRAASPVDGELRGFPPVLIQASTSELLRCDAELMARRLADAGAVCRLQLWDRQPHSFPVYGVLPESAPALAEMARFVRELPAGRAAPKTDELQENS</sequence>
<evidence type="ECO:0000259" key="3">
    <source>
        <dbReference type="Pfam" id="PF07859"/>
    </source>
</evidence>
<dbReference type="PANTHER" id="PTHR48081">
    <property type="entry name" value="AB HYDROLASE SUPERFAMILY PROTEIN C4A8.06C"/>
    <property type="match status" value="1"/>
</dbReference>
<keyword evidence="2" id="KW-0378">Hydrolase</keyword>
<evidence type="ECO:0000313" key="5">
    <source>
        <dbReference type="Proteomes" id="UP000255355"/>
    </source>
</evidence>
<dbReference type="InterPro" id="IPR013094">
    <property type="entry name" value="AB_hydrolase_3"/>
</dbReference>
<dbReference type="AlphaFoldDB" id="A0A370GIJ8"/>
<dbReference type="Gene3D" id="3.40.50.1820">
    <property type="entry name" value="alpha/beta hydrolase"/>
    <property type="match status" value="1"/>
</dbReference>
<gene>
    <name evidence="4" type="ORF">DFR68_11915</name>
</gene>
<comment type="caution">
    <text evidence="4">The sequence shown here is derived from an EMBL/GenBank/DDBJ whole genome shotgun (WGS) entry which is preliminary data.</text>
</comment>
<accession>A0A370GIJ8</accession>
<name>A0A370GIJ8_9NOCA</name>
<dbReference type="EMBL" id="QQAZ01000019">
    <property type="protein sequence ID" value="RDI43628.1"/>
    <property type="molecule type" value="Genomic_DNA"/>
</dbReference>
<feature type="domain" description="Alpha/beta hydrolase fold-3" evidence="3">
    <location>
        <begin position="92"/>
        <end position="291"/>
    </location>
</feature>
<evidence type="ECO:0000313" key="4">
    <source>
        <dbReference type="EMBL" id="RDI43628.1"/>
    </source>
</evidence>
<dbReference type="InterPro" id="IPR029058">
    <property type="entry name" value="AB_hydrolase_fold"/>
</dbReference>
<comment type="similarity">
    <text evidence="1">Belongs to the 'GDXG' lipolytic enzyme family.</text>
</comment>
<dbReference type="PANTHER" id="PTHR48081:SF30">
    <property type="entry name" value="ACETYL-HYDROLASE LIPR-RELATED"/>
    <property type="match status" value="1"/>
</dbReference>
<dbReference type="Pfam" id="PF07859">
    <property type="entry name" value="Abhydrolase_3"/>
    <property type="match status" value="1"/>
</dbReference>
<dbReference type="GO" id="GO:0004806">
    <property type="term" value="F:triacylglycerol lipase activity"/>
    <property type="evidence" value="ECO:0007669"/>
    <property type="project" value="TreeGrafter"/>
</dbReference>
<dbReference type="Proteomes" id="UP000255355">
    <property type="component" value="Unassembled WGS sequence"/>
</dbReference>